<dbReference type="Proteomes" id="UP000649151">
    <property type="component" value="Unassembled WGS sequence"/>
</dbReference>
<sequence>MLALKSITKDYPVGDTKVTALNGIDLAFRDHEFVSILGPSGCGKTTMLNIIGGLDRYTSGDLIINGRSTKEYKDKDWDNYRNHSIGFVFQSYNLIPHQTVLANVELALTLSGVSKAERRERAIHALEQVGLGEHIHKKPNQLSGGQMQRVAIARALVNDPDILLADEPTGALDTKTSVQIMEILKEISQDKLIIMVTHNPDLAQQYSSRIVRLLDGDVVGDTNPYTEEEIHADLSKGKDISTKRKKNMSFGTAISLSFHNLLTKKARTLMTSFAGSIGIIGIALILALSTGVQAYIDTVQKDTLSSYPVTINKEDNDMISAMTSMQDSMVEENKQPKQDNIVYSTSIMYELFHSMNSSNATENNLTDFKAFLDEQMNEETSTTDLYQYTSAIQYQYDVDMNTYITDADGNYRTTDIADVFSESENPDLPKEKQAMYEMMKTQLSSYELWQEIPSGTDGSLISDMVSSQYDLVYGQWPSVANEVVLVLNGNSEISDIAFYSLGLLAPEQVQELLDSSTDGTEVDKWDLSLNYQEICEKSFKLLLNPDYYANTGKNGTWEYIGDDQTRMDMTIKNGYDLNIVGIIQPNEDASATTLSGTFGYTSALTEYMVDKIQTSDIVAQQTAVENENYDVFSGLPFTKEERELTNAEKAEEIKSYFSGLNNQEKTDLYTRIFSEPPEEYVQQVLQSSMAKYSTREEMESAIASQYQMDDATVHSYLSSYSDEELQTMIQQQITSMIQQNYAAQAEAAVKEMMGTDGEIDQSAGYAKVAAIFDAQIGSVQDETTLAGYYDKYMPSGVSESTLEENMKTLGVVDLGSPSAINIYANSFENKDAISDIITDYNNSVAEEDAISYTDYVALLMSGITTIINAISYGLIAFVAISLVVSSIMIGIITYISVLERTKEIGILRSIGASKKDVSHVFNAEAMIIGFCAGALGVIISLLLCLPINWIIHALTNIPTINAYLSPVACIILVAISMGLTFIAGLIPSRIAAKKNPVESLRSE</sequence>
<dbReference type="Gene3D" id="3.40.50.300">
    <property type="entry name" value="P-loop containing nucleotide triphosphate hydrolases"/>
    <property type="match status" value="1"/>
</dbReference>
<dbReference type="Pfam" id="PF02687">
    <property type="entry name" value="FtsX"/>
    <property type="match status" value="1"/>
</dbReference>
<name>A0ABR7INC9_9CLOT</name>
<proteinExistence type="inferred from homology"/>
<feature type="transmembrane region" description="Helical" evidence="10">
    <location>
        <begin position="925"/>
        <end position="951"/>
    </location>
</feature>
<protein>
    <submittedName>
        <fullName evidence="12">ABC transporter ATP-binding protein/permease</fullName>
    </submittedName>
</protein>
<comment type="subcellular location">
    <subcellularLocation>
        <location evidence="1">Cell inner membrane</location>
        <topology evidence="1">Multi-pass membrane protein</topology>
    </subcellularLocation>
</comment>
<keyword evidence="4 10" id="KW-0812">Transmembrane</keyword>
<feature type="transmembrane region" description="Helical" evidence="10">
    <location>
        <begin position="869"/>
        <end position="898"/>
    </location>
</feature>
<evidence type="ECO:0000256" key="8">
    <source>
        <dbReference type="ARBA" id="ARBA00023136"/>
    </source>
</evidence>
<evidence type="ECO:0000256" key="1">
    <source>
        <dbReference type="ARBA" id="ARBA00004429"/>
    </source>
</evidence>
<accession>A0ABR7INC9</accession>
<feature type="transmembrane region" description="Helical" evidence="10">
    <location>
        <begin position="963"/>
        <end position="986"/>
    </location>
</feature>
<evidence type="ECO:0000256" key="10">
    <source>
        <dbReference type="SAM" id="Phobius"/>
    </source>
</evidence>
<keyword evidence="2" id="KW-0813">Transport</keyword>
<dbReference type="InterPro" id="IPR003838">
    <property type="entry name" value="ABC3_permease_C"/>
</dbReference>
<evidence type="ECO:0000256" key="7">
    <source>
        <dbReference type="ARBA" id="ARBA00022989"/>
    </source>
</evidence>
<evidence type="ECO:0000256" key="6">
    <source>
        <dbReference type="ARBA" id="ARBA00022840"/>
    </source>
</evidence>
<organism evidence="12 13">
    <name type="scientific">Clostridium facile</name>
    <dbReference type="NCBI Taxonomy" id="2763035"/>
    <lineage>
        <taxon>Bacteria</taxon>
        <taxon>Bacillati</taxon>
        <taxon>Bacillota</taxon>
        <taxon>Clostridia</taxon>
        <taxon>Eubacteriales</taxon>
        <taxon>Clostridiaceae</taxon>
        <taxon>Clostridium</taxon>
    </lineage>
</organism>
<dbReference type="Pfam" id="PF00005">
    <property type="entry name" value="ABC_tran"/>
    <property type="match status" value="1"/>
</dbReference>
<dbReference type="PROSITE" id="PS50893">
    <property type="entry name" value="ABC_TRANSPORTER_2"/>
    <property type="match status" value="1"/>
</dbReference>
<evidence type="ECO:0000259" key="11">
    <source>
        <dbReference type="PROSITE" id="PS50893"/>
    </source>
</evidence>
<dbReference type="InterPro" id="IPR003593">
    <property type="entry name" value="AAA+_ATPase"/>
</dbReference>
<dbReference type="EMBL" id="JACOQK010000001">
    <property type="protein sequence ID" value="MBC5786603.1"/>
    <property type="molecule type" value="Genomic_DNA"/>
</dbReference>
<keyword evidence="8 10" id="KW-0472">Membrane</keyword>
<evidence type="ECO:0000256" key="3">
    <source>
        <dbReference type="ARBA" id="ARBA00022475"/>
    </source>
</evidence>
<dbReference type="PROSITE" id="PS00211">
    <property type="entry name" value="ABC_TRANSPORTER_1"/>
    <property type="match status" value="1"/>
</dbReference>
<dbReference type="InterPro" id="IPR003439">
    <property type="entry name" value="ABC_transporter-like_ATP-bd"/>
</dbReference>
<dbReference type="InterPro" id="IPR017911">
    <property type="entry name" value="MacB-like_ATP-bd"/>
</dbReference>
<keyword evidence="6 12" id="KW-0067">ATP-binding</keyword>
<dbReference type="RefSeq" id="WP_186995883.1">
    <property type="nucleotide sequence ID" value="NZ_JACOQK010000001.1"/>
</dbReference>
<keyword evidence="7 10" id="KW-1133">Transmembrane helix</keyword>
<evidence type="ECO:0000256" key="9">
    <source>
        <dbReference type="ARBA" id="ARBA00038388"/>
    </source>
</evidence>
<evidence type="ECO:0000256" key="4">
    <source>
        <dbReference type="ARBA" id="ARBA00022692"/>
    </source>
</evidence>
<dbReference type="PANTHER" id="PTHR42798">
    <property type="entry name" value="LIPOPROTEIN-RELEASING SYSTEM ATP-BINDING PROTEIN LOLD"/>
    <property type="match status" value="1"/>
</dbReference>
<keyword evidence="5" id="KW-0547">Nucleotide-binding</keyword>
<keyword evidence="13" id="KW-1185">Reference proteome</keyword>
<evidence type="ECO:0000313" key="12">
    <source>
        <dbReference type="EMBL" id="MBC5786603.1"/>
    </source>
</evidence>
<comment type="caution">
    <text evidence="12">The sequence shown here is derived from an EMBL/GenBank/DDBJ whole genome shotgun (WGS) entry which is preliminary data.</text>
</comment>
<evidence type="ECO:0000256" key="2">
    <source>
        <dbReference type="ARBA" id="ARBA00022448"/>
    </source>
</evidence>
<dbReference type="PANTHER" id="PTHR42798:SF6">
    <property type="entry name" value="CELL DIVISION ATP-BINDING PROTEIN FTSE"/>
    <property type="match status" value="1"/>
</dbReference>
<reference evidence="12 13" key="1">
    <citation type="submission" date="2020-08" db="EMBL/GenBank/DDBJ databases">
        <title>Genome public.</title>
        <authorList>
            <person name="Liu C."/>
            <person name="Sun Q."/>
        </authorList>
    </citation>
    <scope>NUCLEOTIDE SEQUENCE [LARGE SCALE GENOMIC DNA]</scope>
    <source>
        <strain evidence="12 13">NSJ-27</strain>
    </source>
</reference>
<feature type="domain" description="ABC transporter" evidence="11">
    <location>
        <begin position="2"/>
        <end position="240"/>
    </location>
</feature>
<comment type="similarity">
    <text evidence="9">Belongs to the ABC transporter superfamily. Macrolide exporter (TC 3.A.1.122) family.</text>
</comment>
<dbReference type="CDD" id="cd03255">
    <property type="entry name" value="ABC_MJ0796_LolCDE_FtsE"/>
    <property type="match status" value="1"/>
</dbReference>
<evidence type="ECO:0000256" key="5">
    <source>
        <dbReference type="ARBA" id="ARBA00022741"/>
    </source>
</evidence>
<dbReference type="SMART" id="SM00382">
    <property type="entry name" value="AAA"/>
    <property type="match status" value="1"/>
</dbReference>
<feature type="transmembrane region" description="Helical" evidence="10">
    <location>
        <begin position="273"/>
        <end position="296"/>
    </location>
</feature>
<dbReference type="SUPFAM" id="SSF52540">
    <property type="entry name" value="P-loop containing nucleoside triphosphate hydrolases"/>
    <property type="match status" value="1"/>
</dbReference>
<dbReference type="GO" id="GO:0005524">
    <property type="term" value="F:ATP binding"/>
    <property type="evidence" value="ECO:0007669"/>
    <property type="project" value="UniProtKB-KW"/>
</dbReference>
<evidence type="ECO:0000313" key="13">
    <source>
        <dbReference type="Proteomes" id="UP000649151"/>
    </source>
</evidence>
<gene>
    <name evidence="12" type="ORF">H8Z77_00995</name>
</gene>
<dbReference type="InterPro" id="IPR017871">
    <property type="entry name" value="ABC_transporter-like_CS"/>
</dbReference>
<dbReference type="InterPro" id="IPR027417">
    <property type="entry name" value="P-loop_NTPase"/>
</dbReference>
<keyword evidence="3" id="KW-1003">Cell membrane</keyword>